<dbReference type="EMBL" id="SGOE01000001">
    <property type="protein sequence ID" value="TRB08661.1"/>
    <property type="molecule type" value="Genomic_DNA"/>
</dbReference>
<dbReference type="InterPro" id="IPR054280">
    <property type="entry name" value="DUF7014"/>
</dbReference>
<dbReference type="Proteomes" id="UP000317023">
    <property type="component" value="Unassembled WGS sequence"/>
</dbReference>
<evidence type="ECO:0000313" key="3">
    <source>
        <dbReference type="EMBL" id="TRB08661.1"/>
    </source>
</evidence>
<sequence>MAVVDLYSKRQRRIRGEVPDVYTYEQLPNSLRVQIGYIIKQGLNPSNDLDAGKVHSAFKFIVDTLRAEYGVHSLVDAIYRGCEPDFELLQFLSNEEDIDRCLDVVELSMRVVDKLTRTIDYCYYRAYNENADEVIQDLNTRFKEHCVGYQFIDGEIIRVDSELVHTEAVKPAIRLLNAKDYAGPHEEFLSAYEHYRHGNNKEALNDCLKAFESTMKAICDKRGWTYKTTDTAKALIEVCLSNGLVPPFWQQQMASLRSLLESSIPTGRNKLSGHGQGAVPQEVPDYLTAYMLHMTASTLVFLTTAEKELK</sequence>
<gene>
    <name evidence="3" type="ORF">EXN61_01650</name>
</gene>
<proteinExistence type="predicted"/>
<dbReference type="Pfam" id="PF18863">
    <property type="entry name" value="AbiJ_NTD4"/>
    <property type="match status" value="1"/>
</dbReference>
<dbReference type="InterPro" id="IPR049503">
    <property type="entry name" value="AbiJ_NTD4"/>
</dbReference>
<dbReference type="Pfam" id="PF22809">
    <property type="entry name" value="DUF7014"/>
    <property type="match status" value="1"/>
</dbReference>
<evidence type="ECO:0000313" key="4">
    <source>
        <dbReference type="Proteomes" id="UP000317023"/>
    </source>
</evidence>
<evidence type="ECO:0008006" key="5">
    <source>
        <dbReference type="Google" id="ProtNLM"/>
    </source>
</evidence>
<comment type="caution">
    <text evidence="3">The sequence shown here is derived from an EMBL/GenBank/DDBJ whole genome shotgun (WGS) entry which is preliminary data.</text>
</comment>
<protein>
    <recommendedName>
        <fullName evidence="5">Abortive infection protein-like C-terminal domain-containing protein</fullName>
    </recommendedName>
</protein>
<dbReference type="AlphaFoldDB" id="A0A546Y6N3"/>
<reference evidence="3 4" key="1">
    <citation type="journal article" date="2019" name="Appl. Microbiol. Biotechnol.">
        <title>Differential efficiency of wild type rhizogenic strains for rol gene transformation of plants.</title>
        <authorList>
            <person name="Desmet S."/>
            <person name="De Keyser E."/>
            <person name="Van Vaerenbergh J."/>
            <person name="Baeyen S."/>
            <person name="Van Huylenbroeck J."/>
            <person name="Geelen D."/>
            <person name="Dhooghe E."/>
        </authorList>
    </citation>
    <scope>NUCLEOTIDE SEQUENCE [LARGE SCALE GENOMIC DNA]</scope>
    <source>
        <strain evidence="3 4">MAFF210266</strain>
    </source>
</reference>
<accession>A0A546Y6N3</accession>
<organism evidence="3 4">
    <name type="scientific">Agrobacterium tumefaciens</name>
    <dbReference type="NCBI Taxonomy" id="358"/>
    <lineage>
        <taxon>Bacteria</taxon>
        <taxon>Pseudomonadati</taxon>
        <taxon>Pseudomonadota</taxon>
        <taxon>Alphaproteobacteria</taxon>
        <taxon>Hyphomicrobiales</taxon>
        <taxon>Rhizobiaceae</taxon>
        <taxon>Rhizobium/Agrobacterium group</taxon>
        <taxon>Agrobacterium</taxon>
        <taxon>Agrobacterium tumefaciens complex</taxon>
    </lineage>
</organism>
<name>A0A546Y6N3_AGRTU</name>
<feature type="domain" description="HEPN AbiJ-N-terminal" evidence="1">
    <location>
        <begin position="5"/>
        <end position="170"/>
    </location>
</feature>
<evidence type="ECO:0000259" key="2">
    <source>
        <dbReference type="Pfam" id="PF22809"/>
    </source>
</evidence>
<dbReference type="RefSeq" id="WP_142855258.1">
    <property type="nucleotide sequence ID" value="NZ_SGOE01000001.1"/>
</dbReference>
<feature type="domain" description="DUF7014" evidence="2">
    <location>
        <begin position="178"/>
        <end position="307"/>
    </location>
</feature>
<evidence type="ECO:0000259" key="1">
    <source>
        <dbReference type="Pfam" id="PF18863"/>
    </source>
</evidence>
<dbReference type="NCBIfam" id="NF046078">
    <property type="entry name" value="STM4504_CBY0614"/>
    <property type="match status" value="1"/>
</dbReference>